<dbReference type="Gene3D" id="3.55.50.30">
    <property type="match status" value="1"/>
</dbReference>
<name>A0A251ZY28_9PROT</name>
<evidence type="ECO:0000259" key="1">
    <source>
        <dbReference type="Pfam" id="PF16220"/>
    </source>
</evidence>
<organism evidence="2 3">
    <name type="scientific">Acetobacter orientalis</name>
    <dbReference type="NCBI Taxonomy" id="146474"/>
    <lineage>
        <taxon>Bacteria</taxon>
        <taxon>Pseudomonadati</taxon>
        <taxon>Pseudomonadota</taxon>
        <taxon>Alphaproteobacteria</taxon>
        <taxon>Acetobacterales</taxon>
        <taxon>Acetobacteraceae</taxon>
        <taxon>Acetobacter</taxon>
    </lineage>
</organism>
<dbReference type="EMBL" id="JOMO01000072">
    <property type="protein sequence ID" value="OUI79578.1"/>
    <property type="molecule type" value="Genomic_DNA"/>
</dbReference>
<dbReference type="PANTHER" id="PTHR30273">
    <property type="entry name" value="PERIPLASMIC SIGNAL SENSOR AND SIGMA FACTOR ACTIVATOR FECR-RELATED"/>
    <property type="match status" value="1"/>
</dbReference>
<accession>A0A251ZY28</accession>
<evidence type="ECO:0000313" key="3">
    <source>
        <dbReference type="Proteomes" id="UP000194639"/>
    </source>
</evidence>
<gene>
    <name evidence="2" type="ORF">HK12_13650</name>
</gene>
<dbReference type="PANTHER" id="PTHR30273:SF2">
    <property type="entry name" value="PROTEIN FECR"/>
    <property type="match status" value="1"/>
</dbReference>
<proteinExistence type="predicted"/>
<feature type="domain" description="FecR N-terminal" evidence="1">
    <location>
        <begin position="14"/>
        <end position="54"/>
    </location>
</feature>
<dbReference type="Proteomes" id="UP000194639">
    <property type="component" value="Unassembled WGS sequence"/>
</dbReference>
<dbReference type="InterPro" id="IPR012373">
    <property type="entry name" value="Ferrdict_sens_TM"/>
</dbReference>
<evidence type="ECO:0000313" key="2">
    <source>
        <dbReference type="EMBL" id="OUI79578.1"/>
    </source>
</evidence>
<comment type="caution">
    <text evidence="2">The sequence shown here is derived from an EMBL/GenBank/DDBJ whole genome shotgun (WGS) entry which is preliminary data.</text>
</comment>
<reference evidence="2 3" key="1">
    <citation type="submission" date="2014-06" db="EMBL/GenBank/DDBJ databases">
        <authorList>
            <person name="Ju J."/>
            <person name="Zhang J."/>
        </authorList>
    </citation>
    <scope>NUCLEOTIDE SEQUENCE [LARGE SCALE GENOMIC DNA]</scope>
    <source>
        <strain evidence="2">DmW_045</strain>
    </source>
</reference>
<protein>
    <recommendedName>
        <fullName evidence="1">FecR N-terminal domain-containing protein</fullName>
    </recommendedName>
</protein>
<dbReference type="InterPro" id="IPR032623">
    <property type="entry name" value="FecR_N"/>
</dbReference>
<dbReference type="GO" id="GO:0016989">
    <property type="term" value="F:sigma factor antagonist activity"/>
    <property type="evidence" value="ECO:0007669"/>
    <property type="project" value="TreeGrafter"/>
</dbReference>
<dbReference type="AlphaFoldDB" id="A0A251ZY28"/>
<dbReference type="Pfam" id="PF16220">
    <property type="entry name" value="DUF4880"/>
    <property type="match status" value="1"/>
</dbReference>
<dbReference type="RefSeq" id="WP_143216922.1">
    <property type="nucleotide sequence ID" value="NZ_JOMO01000072.1"/>
</dbReference>
<sequence>MPSSTLTDGKKRQQEAADWVARTDSQTLSATEEQHFTAWLKADTRNLGAYVQLKSTYAALNYKNATHAIEPPPPLEKPKPRLERRRFFATACAAGLAGILRPDTIRDNFFSLRYRSKQAPAHYNWHGNHVTVDASSSAYFLLDHTRPLLQVINGRIGLHVQKKPVSVSIGGLRFGSKAANFDLTLHGTNVTLALYSGTLNWHGHDQDLHLHSPSLLTFSNTPSNGPQIIAKQKLTPDNALTQQAWRNGQIILSNTPLQAAVDEFNHYSSIECQIADTALGQHRISGSFSLMKLDDFISAVSQLLDCKVQKSANKVVFYT</sequence>